<keyword evidence="3" id="KW-1185">Reference proteome</keyword>
<dbReference type="InterPro" id="IPR009061">
    <property type="entry name" value="DNA-bd_dom_put_sf"/>
</dbReference>
<dbReference type="SUPFAM" id="SSF46955">
    <property type="entry name" value="Putative DNA-binding domain"/>
    <property type="match status" value="1"/>
</dbReference>
<evidence type="ECO:0000313" key="2">
    <source>
        <dbReference type="EMBL" id="MCV2402273.1"/>
    </source>
</evidence>
<dbReference type="CDD" id="cd06529">
    <property type="entry name" value="S24_LexA-like"/>
    <property type="match status" value="1"/>
</dbReference>
<dbReference type="Gene3D" id="2.10.109.10">
    <property type="entry name" value="Umud Fragment, subunit A"/>
    <property type="match status" value="1"/>
</dbReference>
<dbReference type="PROSITE" id="PS51702">
    <property type="entry name" value="HTH_MU"/>
    <property type="match status" value="1"/>
</dbReference>
<evidence type="ECO:0000259" key="1">
    <source>
        <dbReference type="PROSITE" id="PS51702"/>
    </source>
</evidence>
<gene>
    <name evidence="2" type="ORF">OFY17_05160</name>
</gene>
<evidence type="ECO:0000313" key="3">
    <source>
        <dbReference type="Proteomes" id="UP001209713"/>
    </source>
</evidence>
<dbReference type="Pfam" id="PF02316">
    <property type="entry name" value="HTH_Tnp_Mu_1"/>
    <property type="match status" value="1"/>
</dbReference>
<comment type="caution">
    <text evidence="2">The sequence shown here is derived from an EMBL/GenBank/DDBJ whole genome shotgun (WGS) entry which is preliminary data.</text>
</comment>
<sequence>MTKEWFTAAELAGLDGMPAHATNVTRKAKNKNWQHRQIAGLRGVNFEYHASSLPKETQVALGLEGLDKPVEAENSDSDMVTIQIYSAKAKTWSKARAVAHMMLPKAFLPKPLPHTEQNQLFALEMPDNTMQPTISSGEVILVSKADSKATLSTGLFLVETSTEVTIRRLKPNVAATQIKVCCDSEQYDDETLSKDDFNQSIRVIGKVIGTLIKTVV</sequence>
<dbReference type="Proteomes" id="UP001209713">
    <property type="component" value="Unassembled WGS sequence"/>
</dbReference>
<dbReference type="InterPro" id="IPR015927">
    <property type="entry name" value="Peptidase_S24_S26A/B/C"/>
</dbReference>
<reference evidence="2 3" key="1">
    <citation type="submission" date="2022-10" db="EMBL/GenBank/DDBJ databases">
        <title>Marinomonas transparenta sp. nov. and Marinomonas sargassi sp. nov., isolated from marine alga (Sargassum natans (L.) Gaillon).</title>
        <authorList>
            <person name="Wang Y."/>
        </authorList>
    </citation>
    <scope>NUCLEOTIDE SEQUENCE [LARGE SCALE GENOMIC DNA]</scope>
    <source>
        <strain evidence="2 3">C2222</strain>
    </source>
</reference>
<accession>A0ABT2YQV5</accession>
<name>A0ABT2YQV5_9GAMM</name>
<dbReference type="EMBL" id="JAOVZB010000002">
    <property type="protein sequence ID" value="MCV2402273.1"/>
    <property type="molecule type" value="Genomic_DNA"/>
</dbReference>
<dbReference type="InterPro" id="IPR036388">
    <property type="entry name" value="WH-like_DNA-bd_sf"/>
</dbReference>
<protein>
    <recommendedName>
        <fullName evidence="1">HTH Mu-type domain-containing protein</fullName>
    </recommendedName>
</protein>
<dbReference type="RefSeq" id="WP_263529653.1">
    <property type="nucleotide sequence ID" value="NZ_JAOVZB010000002.1"/>
</dbReference>
<feature type="domain" description="HTH Mu-type" evidence="1">
    <location>
        <begin position="2"/>
        <end position="69"/>
    </location>
</feature>
<organism evidence="2 3">
    <name type="scientific">Marinomonas sargassi</name>
    <dbReference type="NCBI Taxonomy" id="2984494"/>
    <lineage>
        <taxon>Bacteria</taxon>
        <taxon>Pseudomonadati</taxon>
        <taxon>Pseudomonadota</taxon>
        <taxon>Gammaproteobacteria</taxon>
        <taxon>Oceanospirillales</taxon>
        <taxon>Oceanospirillaceae</taxon>
        <taxon>Marinomonas</taxon>
    </lineage>
</organism>
<dbReference type="InterPro" id="IPR003314">
    <property type="entry name" value="Mu-type_HTH"/>
</dbReference>
<dbReference type="Pfam" id="PF00717">
    <property type="entry name" value="Peptidase_S24"/>
    <property type="match status" value="1"/>
</dbReference>
<proteinExistence type="predicted"/>
<dbReference type="SUPFAM" id="SSF51306">
    <property type="entry name" value="LexA/Signal peptidase"/>
    <property type="match status" value="1"/>
</dbReference>
<dbReference type="InterPro" id="IPR039418">
    <property type="entry name" value="LexA-like"/>
</dbReference>
<dbReference type="Gene3D" id="1.10.10.10">
    <property type="entry name" value="Winged helix-like DNA-binding domain superfamily/Winged helix DNA-binding domain"/>
    <property type="match status" value="1"/>
</dbReference>
<dbReference type="InterPro" id="IPR036286">
    <property type="entry name" value="LexA/Signal_pep-like_sf"/>
</dbReference>